<proteinExistence type="predicted"/>
<dbReference type="RefSeq" id="WP_344822704.1">
    <property type="nucleotide sequence ID" value="NZ_BAABEZ010000004.1"/>
</dbReference>
<comment type="caution">
    <text evidence="1">The sequence shown here is derived from an EMBL/GenBank/DDBJ whole genome shotgun (WGS) entry which is preliminary data.</text>
</comment>
<keyword evidence="2" id="KW-1185">Reference proteome</keyword>
<evidence type="ECO:0008006" key="3">
    <source>
        <dbReference type="Google" id="ProtNLM"/>
    </source>
</evidence>
<evidence type="ECO:0000313" key="2">
    <source>
        <dbReference type="Proteomes" id="UP001501410"/>
    </source>
</evidence>
<protein>
    <recommendedName>
        <fullName evidence="3">Response regulatory domain-containing protein</fullName>
    </recommendedName>
</protein>
<sequence length="117" mass="13444">MDRIQILVVGRNREIVPVLQRLIEQEESWQATVAYTDEDAILQFQQMQYDVVLLSSGIEPESEAKLRSLFLFQQPEVIILQHYGGGSGLLKAEITQALEKRIADDKARYNFFNGLFN</sequence>
<dbReference type="SUPFAM" id="SSF52172">
    <property type="entry name" value="CheY-like"/>
    <property type="match status" value="1"/>
</dbReference>
<name>A0ABP8MJI9_9BACT</name>
<gene>
    <name evidence="1" type="ORF">GCM10023092_06810</name>
</gene>
<dbReference type="InterPro" id="IPR011006">
    <property type="entry name" value="CheY-like_superfamily"/>
</dbReference>
<dbReference type="Proteomes" id="UP001501410">
    <property type="component" value="Unassembled WGS sequence"/>
</dbReference>
<dbReference type="EMBL" id="BAABEZ010000004">
    <property type="protein sequence ID" value="GAA4450627.1"/>
    <property type="molecule type" value="Genomic_DNA"/>
</dbReference>
<organism evidence="1 2">
    <name type="scientific">Rurimicrobium arvi</name>
    <dbReference type="NCBI Taxonomy" id="2049916"/>
    <lineage>
        <taxon>Bacteria</taxon>
        <taxon>Pseudomonadati</taxon>
        <taxon>Bacteroidota</taxon>
        <taxon>Chitinophagia</taxon>
        <taxon>Chitinophagales</taxon>
        <taxon>Chitinophagaceae</taxon>
        <taxon>Rurimicrobium</taxon>
    </lineage>
</organism>
<reference evidence="2" key="1">
    <citation type="journal article" date="2019" name="Int. J. Syst. Evol. Microbiol.">
        <title>The Global Catalogue of Microorganisms (GCM) 10K type strain sequencing project: providing services to taxonomists for standard genome sequencing and annotation.</title>
        <authorList>
            <consortium name="The Broad Institute Genomics Platform"/>
            <consortium name="The Broad Institute Genome Sequencing Center for Infectious Disease"/>
            <person name="Wu L."/>
            <person name="Ma J."/>
        </authorList>
    </citation>
    <scope>NUCLEOTIDE SEQUENCE [LARGE SCALE GENOMIC DNA]</scope>
    <source>
        <strain evidence="2">JCM 31921</strain>
    </source>
</reference>
<evidence type="ECO:0000313" key="1">
    <source>
        <dbReference type="EMBL" id="GAA4450627.1"/>
    </source>
</evidence>
<accession>A0ABP8MJI9</accession>